<dbReference type="EMBL" id="JAHRHJ020000007">
    <property type="protein sequence ID" value="KAH9310009.1"/>
    <property type="molecule type" value="Genomic_DNA"/>
</dbReference>
<comment type="caution">
    <text evidence="1">The sequence shown here is derived from an EMBL/GenBank/DDBJ whole genome shotgun (WGS) entry which is preliminary data.</text>
</comment>
<protein>
    <submittedName>
        <fullName evidence="1">Uncharacterized protein</fullName>
    </submittedName>
</protein>
<dbReference type="Proteomes" id="UP000824469">
    <property type="component" value="Unassembled WGS sequence"/>
</dbReference>
<evidence type="ECO:0000313" key="2">
    <source>
        <dbReference type="Proteomes" id="UP000824469"/>
    </source>
</evidence>
<name>A0AA38KX01_TAXCH</name>
<accession>A0AA38KX01</accession>
<sequence length="91" mass="10155">MKYKFKKPESPSYIDCNHDIRDTKLGNIDMDDFWNRVKSSSQTPWMTALAKSGLPLAAGFPMSAQCPQFVLACASGYDSASRSVKSQARWS</sequence>
<keyword evidence="2" id="KW-1185">Reference proteome</keyword>
<organism evidence="1 2">
    <name type="scientific">Taxus chinensis</name>
    <name type="common">Chinese yew</name>
    <name type="synonym">Taxus wallichiana var. chinensis</name>
    <dbReference type="NCBI Taxonomy" id="29808"/>
    <lineage>
        <taxon>Eukaryota</taxon>
        <taxon>Viridiplantae</taxon>
        <taxon>Streptophyta</taxon>
        <taxon>Embryophyta</taxon>
        <taxon>Tracheophyta</taxon>
        <taxon>Spermatophyta</taxon>
        <taxon>Pinopsida</taxon>
        <taxon>Pinidae</taxon>
        <taxon>Conifers II</taxon>
        <taxon>Cupressales</taxon>
        <taxon>Taxaceae</taxon>
        <taxon>Taxus</taxon>
    </lineage>
</organism>
<dbReference type="AlphaFoldDB" id="A0AA38KX01"/>
<evidence type="ECO:0000313" key="1">
    <source>
        <dbReference type="EMBL" id="KAH9310009.1"/>
    </source>
</evidence>
<proteinExistence type="predicted"/>
<gene>
    <name evidence="1" type="ORF">KI387_037920</name>
</gene>
<feature type="non-terminal residue" evidence="1">
    <location>
        <position position="91"/>
    </location>
</feature>
<reference evidence="1 2" key="1">
    <citation type="journal article" date="2021" name="Nat. Plants">
        <title>The Taxus genome provides insights into paclitaxel biosynthesis.</title>
        <authorList>
            <person name="Xiong X."/>
            <person name="Gou J."/>
            <person name="Liao Q."/>
            <person name="Li Y."/>
            <person name="Zhou Q."/>
            <person name="Bi G."/>
            <person name="Li C."/>
            <person name="Du R."/>
            <person name="Wang X."/>
            <person name="Sun T."/>
            <person name="Guo L."/>
            <person name="Liang H."/>
            <person name="Lu P."/>
            <person name="Wu Y."/>
            <person name="Zhang Z."/>
            <person name="Ro D.K."/>
            <person name="Shang Y."/>
            <person name="Huang S."/>
            <person name="Yan J."/>
        </authorList>
    </citation>
    <scope>NUCLEOTIDE SEQUENCE [LARGE SCALE GENOMIC DNA]</scope>
    <source>
        <strain evidence="1">Ta-2019</strain>
    </source>
</reference>